<dbReference type="Pfam" id="PF05553">
    <property type="entry name" value="DUF761"/>
    <property type="match status" value="1"/>
</dbReference>
<dbReference type="PANTHER" id="PTHR33450:SF12">
    <property type="entry name" value="COTTON FIBER PROTEIN"/>
    <property type="match status" value="1"/>
</dbReference>
<proteinExistence type="predicted"/>
<accession>A0A426ZMQ5</accession>
<dbReference type="Proteomes" id="UP000287651">
    <property type="component" value="Unassembled WGS sequence"/>
</dbReference>
<gene>
    <name evidence="1" type="ORF">B296_00027596</name>
</gene>
<evidence type="ECO:0000313" key="2">
    <source>
        <dbReference type="Proteomes" id="UP000287651"/>
    </source>
</evidence>
<sequence>MPKHLTYSLLVKLRHPSSPFPSLSKMKKAVSFLKQIRTVLAALLKAKTLGVKSKARLMFFDLLRNKKLLMSAISGKIQALKGQVKGGHGGEGYGKAIVMYDAAREDVRPSPGLIEPLEYVEEDDYPDLTHCLFDMDEDDSPSSIVDLVPSPRDDGLDFNIEDEIDHVADVFIRRFRREMRLQMLDTSA</sequence>
<dbReference type="InterPro" id="IPR008480">
    <property type="entry name" value="DUF761_pln"/>
</dbReference>
<dbReference type="AlphaFoldDB" id="A0A426ZMQ5"/>
<dbReference type="EMBL" id="AMZH03005882">
    <property type="protein sequence ID" value="RRT65240.1"/>
    <property type="molecule type" value="Genomic_DNA"/>
</dbReference>
<evidence type="ECO:0000313" key="1">
    <source>
        <dbReference type="EMBL" id="RRT65240.1"/>
    </source>
</evidence>
<name>A0A426ZMQ5_ENSVE</name>
<organism evidence="1 2">
    <name type="scientific">Ensete ventricosum</name>
    <name type="common">Abyssinian banana</name>
    <name type="synonym">Musa ensete</name>
    <dbReference type="NCBI Taxonomy" id="4639"/>
    <lineage>
        <taxon>Eukaryota</taxon>
        <taxon>Viridiplantae</taxon>
        <taxon>Streptophyta</taxon>
        <taxon>Embryophyta</taxon>
        <taxon>Tracheophyta</taxon>
        <taxon>Spermatophyta</taxon>
        <taxon>Magnoliopsida</taxon>
        <taxon>Liliopsida</taxon>
        <taxon>Zingiberales</taxon>
        <taxon>Musaceae</taxon>
        <taxon>Ensete</taxon>
    </lineage>
</organism>
<comment type="caution">
    <text evidence="1">The sequence shown here is derived from an EMBL/GenBank/DDBJ whole genome shotgun (WGS) entry which is preliminary data.</text>
</comment>
<dbReference type="PANTHER" id="PTHR33450">
    <property type="entry name" value="EMB|CAB67623.1-RELATED"/>
    <property type="match status" value="1"/>
</dbReference>
<protein>
    <submittedName>
        <fullName evidence="1">Uncharacterized protein</fullName>
    </submittedName>
</protein>
<reference evidence="1 2" key="1">
    <citation type="journal article" date="2014" name="Agronomy (Basel)">
        <title>A Draft Genome Sequence for Ensete ventricosum, the Drought-Tolerant Tree Against Hunger.</title>
        <authorList>
            <person name="Harrison J."/>
            <person name="Moore K.A."/>
            <person name="Paszkiewicz K."/>
            <person name="Jones T."/>
            <person name="Grant M."/>
            <person name="Ambacheew D."/>
            <person name="Muzemil S."/>
            <person name="Studholme D.J."/>
        </authorList>
    </citation>
    <scope>NUCLEOTIDE SEQUENCE [LARGE SCALE GENOMIC DNA]</scope>
</reference>